<reference evidence="5 6" key="1">
    <citation type="submission" date="2019-09" db="EMBL/GenBank/DDBJ databases">
        <title>Actinomadura physcomitrii sp. nov., a novel actinomycete isolated from moss [Physcomitrium sphaericum (Ludw) Fuernr].</title>
        <authorList>
            <person name="Zhuang X."/>
            <person name="Liu C."/>
        </authorList>
    </citation>
    <scope>NUCLEOTIDE SEQUENCE [LARGE SCALE GENOMIC DNA]</scope>
    <source>
        <strain evidence="5 6">HMC1</strain>
    </source>
</reference>
<dbReference type="Proteomes" id="UP000468735">
    <property type="component" value="Unassembled WGS sequence"/>
</dbReference>
<dbReference type="PANTHER" id="PTHR35092:SF1">
    <property type="entry name" value="CHLORINASE MJ1651"/>
    <property type="match status" value="1"/>
</dbReference>
<keyword evidence="1" id="KW-0949">S-adenosyl-L-methionine</keyword>
<proteinExistence type="inferred from homology"/>
<dbReference type="InterPro" id="IPR046470">
    <property type="entry name" value="SAM_HAT_C"/>
</dbReference>
<evidence type="ECO:0000259" key="3">
    <source>
        <dbReference type="Pfam" id="PF01887"/>
    </source>
</evidence>
<dbReference type="Pfam" id="PF01887">
    <property type="entry name" value="SAM_HAT_N"/>
    <property type="match status" value="1"/>
</dbReference>
<evidence type="ECO:0000313" key="6">
    <source>
        <dbReference type="Proteomes" id="UP000468735"/>
    </source>
</evidence>
<comment type="caution">
    <text evidence="5">The sequence shown here is derived from an EMBL/GenBank/DDBJ whole genome shotgun (WGS) entry which is preliminary data.</text>
</comment>
<dbReference type="OrthoDB" id="9792195at2"/>
<dbReference type="Gene3D" id="3.40.50.10790">
    <property type="entry name" value="S-adenosyl-l-methionine hydroxide adenosyltransferase, N-terminal"/>
    <property type="match status" value="1"/>
</dbReference>
<evidence type="ECO:0000259" key="4">
    <source>
        <dbReference type="Pfam" id="PF20257"/>
    </source>
</evidence>
<keyword evidence="6" id="KW-1185">Reference proteome</keyword>
<evidence type="ECO:0000256" key="1">
    <source>
        <dbReference type="ARBA" id="ARBA00022691"/>
    </source>
</evidence>
<dbReference type="InterPro" id="IPR002747">
    <property type="entry name" value="SAM_OH_AdoTrfase"/>
</dbReference>
<dbReference type="AlphaFoldDB" id="A0A6H9YRY5"/>
<dbReference type="InterPro" id="IPR023228">
    <property type="entry name" value="SAM_OH_AdoTrfase_N_sf"/>
</dbReference>
<organism evidence="5 6">
    <name type="scientific">Actinomadura rudentiformis</name>
    <dbReference type="NCBI Taxonomy" id="359158"/>
    <lineage>
        <taxon>Bacteria</taxon>
        <taxon>Bacillati</taxon>
        <taxon>Actinomycetota</taxon>
        <taxon>Actinomycetes</taxon>
        <taxon>Streptosporangiales</taxon>
        <taxon>Thermomonosporaceae</taxon>
        <taxon>Actinomadura</taxon>
    </lineage>
</organism>
<dbReference type="PANTHER" id="PTHR35092">
    <property type="entry name" value="CHLORINASE MJ1651"/>
    <property type="match status" value="1"/>
</dbReference>
<dbReference type="SUPFAM" id="SSF101852">
    <property type="entry name" value="Bacterial fluorinating enzyme, C-terminal domain"/>
    <property type="match status" value="1"/>
</dbReference>
<accession>A0A6H9YRY5</accession>
<dbReference type="InterPro" id="IPR046469">
    <property type="entry name" value="SAM_HAT_N"/>
</dbReference>
<evidence type="ECO:0000313" key="5">
    <source>
        <dbReference type="EMBL" id="KAB2348031.1"/>
    </source>
</evidence>
<comment type="similarity">
    <text evidence="2">Belongs to the SAM hydrolase / SAM-dependent halogenase family.</text>
</comment>
<name>A0A6H9YRY5_9ACTN</name>
<gene>
    <name evidence="5" type="ORF">F8566_19385</name>
</gene>
<evidence type="ECO:0000256" key="2">
    <source>
        <dbReference type="ARBA" id="ARBA00024035"/>
    </source>
</evidence>
<dbReference type="Gene3D" id="2.40.30.90">
    <property type="entry name" value="Bacterial fluorinating enzyme like"/>
    <property type="match status" value="1"/>
</dbReference>
<feature type="domain" description="S-adenosyl-l-methionine hydroxide adenosyltransferase C-terminal" evidence="4">
    <location>
        <begin position="254"/>
        <end position="354"/>
    </location>
</feature>
<dbReference type="InterPro" id="IPR023227">
    <property type="entry name" value="SAM_OH_AdoTrfase_C_sf"/>
</dbReference>
<dbReference type="EMBL" id="WBMT01000008">
    <property type="protein sequence ID" value="KAB2348031.1"/>
    <property type="molecule type" value="Genomic_DNA"/>
</dbReference>
<dbReference type="SUPFAM" id="SSF102522">
    <property type="entry name" value="Bacterial fluorinating enzyme, N-terminal domain"/>
    <property type="match status" value="1"/>
</dbReference>
<dbReference type="Pfam" id="PF20257">
    <property type="entry name" value="SAM_HAT_C"/>
    <property type="match status" value="1"/>
</dbReference>
<protein>
    <submittedName>
        <fullName evidence="5">SAM-dependent chlorinase/fluorinase</fullName>
    </submittedName>
</protein>
<feature type="domain" description="S-adenosyl-l-methionine hydroxide adenosyltransferase N-terminal" evidence="3">
    <location>
        <begin position="63"/>
        <end position="229"/>
    </location>
</feature>
<sequence>MRSPLWSLIPGRPGSAGCHATRPRRQVPGVLTERPNVTLRQRRWVPLSDGTSTNTSAKAHQCITFLTDYGLDDGFVASCHGVAARIAPDVRIIDITHLVPAGDVRRGAAVLAQTVPYLPPGVHVAVVDPGVGTSRRAIAIEAGDRIFVGPDNGLLSWAARGLAPGGTYSLAPWRTPAGESTPAANEPRAFELTNSKLWLDPVSPTFHGRDIFTPVAAQLAGGLDISAVGRPVDPASLITLPSPTRRVQNGGAEGEVLTVDRFGNIQLSLTRSDLDQLGAHPGDSLTITLGVTARLQGSEPQRRRTFSVPYRETFGSVPPGELVAYADSVGCVALAVNSGDAAQRLGLPPGARIRISPTP</sequence>